<name>B9L2Z7_THERP</name>
<keyword evidence="3" id="KW-1185">Reference proteome</keyword>
<dbReference type="HOGENOM" id="CLU_150479_0_0_0"/>
<evidence type="ECO:0000259" key="1">
    <source>
        <dbReference type="Pfam" id="PF21891"/>
    </source>
</evidence>
<dbReference type="InterPro" id="IPR054210">
    <property type="entry name" value="DUF6917"/>
</dbReference>
<sequence length="155" mass="16272">MTHDQEPYARGIVPERPFAAVRPLVGELVAVLAVSFPDRNLELEPFGSRAFPDGAIAELCVTDQPDARPGQRVARAAYLGFVRFPIGGIVAVGARCSVAGEEIGEVVGFDGVHAPNHWNIVVRSARFADGAARGLRLGATVTLSGPATASELDSP</sequence>
<reference evidence="2 3" key="1">
    <citation type="journal article" date="2009" name="PLoS ONE">
        <title>Complete genome sequence of the aerobic CO-oxidizing thermophile Thermomicrobium roseum.</title>
        <authorList>
            <person name="Wu D."/>
            <person name="Raymond J."/>
            <person name="Wu M."/>
            <person name="Chatterji S."/>
            <person name="Ren Q."/>
            <person name="Graham J.E."/>
            <person name="Bryant D.A."/>
            <person name="Robb F."/>
            <person name="Colman A."/>
            <person name="Tallon L.J."/>
            <person name="Badger J.H."/>
            <person name="Madupu R."/>
            <person name="Ward N.L."/>
            <person name="Eisen J.A."/>
        </authorList>
    </citation>
    <scope>NUCLEOTIDE SEQUENCE [LARGE SCALE GENOMIC DNA]</scope>
    <source>
        <strain evidence="3">ATCC 27502 / DSM 5159 / P-2</strain>
        <plasmid evidence="2">unnamed</plasmid>
    </source>
</reference>
<dbReference type="eggNOG" id="COG0673">
    <property type="taxonomic scope" value="Bacteria"/>
</dbReference>
<dbReference type="OrthoDB" id="4557435at2"/>
<dbReference type="Proteomes" id="UP000000447">
    <property type="component" value="Plasmid unnamed"/>
</dbReference>
<keyword evidence="2" id="KW-0614">Plasmid</keyword>
<evidence type="ECO:0000313" key="2">
    <source>
        <dbReference type="EMBL" id="ACM06840.1"/>
    </source>
</evidence>
<geneLocation type="plasmid" evidence="3">
    <name>Tros</name>
</geneLocation>
<dbReference type="AlphaFoldDB" id="B9L2Z7"/>
<dbReference type="EMBL" id="CP001276">
    <property type="protein sequence ID" value="ACM06840.1"/>
    <property type="molecule type" value="Genomic_DNA"/>
</dbReference>
<feature type="domain" description="DUF6917" evidence="1">
    <location>
        <begin position="22"/>
        <end position="143"/>
    </location>
</feature>
<proteinExistence type="predicted"/>
<dbReference type="Pfam" id="PF21891">
    <property type="entry name" value="DUF6917"/>
    <property type="match status" value="1"/>
</dbReference>
<gene>
    <name evidence="2" type="ordered locus">trd_A0160</name>
</gene>
<accession>B9L2Z7</accession>
<dbReference type="RefSeq" id="WP_012642827.1">
    <property type="nucleotide sequence ID" value="NC_011961.1"/>
</dbReference>
<evidence type="ECO:0000313" key="3">
    <source>
        <dbReference type="Proteomes" id="UP000000447"/>
    </source>
</evidence>
<dbReference type="KEGG" id="tro:trd_A0160"/>
<protein>
    <recommendedName>
        <fullName evidence="1">DUF6917 domain-containing protein</fullName>
    </recommendedName>
</protein>
<organism evidence="2 3">
    <name type="scientific">Thermomicrobium roseum (strain ATCC 27502 / DSM 5159 / P-2)</name>
    <dbReference type="NCBI Taxonomy" id="309801"/>
    <lineage>
        <taxon>Bacteria</taxon>
        <taxon>Pseudomonadati</taxon>
        <taxon>Thermomicrobiota</taxon>
        <taxon>Thermomicrobia</taxon>
        <taxon>Thermomicrobiales</taxon>
        <taxon>Thermomicrobiaceae</taxon>
        <taxon>Thermomicrobium</taxon>
    </lineage>
</organism>